<reference evidence="3" key="1">
    <citation type="submission" date="2015-08" db="UniProtKB">
        <authorList>
            <consortium name="WormBaseParasite"/>
        </authorList>
    </citation>
    <scope>IDENTIFICATION</scope>
</reference>
<keyword evidence="2" id="KW-1185">Reference proteome</keyword>
<protein>
    <submittedName>
        <fullName evidence="3 4">Uncharacterized protein</fullName>
    </submittedName>
</protein>
<evidence type="ECO:0000313" key="3">
    <source>
        <dbReference type="WBParaSite" id="SSTP_0001158800.1"/>
    </source>
</evidence>
<feature type="transmembrane region" description="Helical" evidence="1">
    <location>
        <begin position="60"/>
        <end position="79"/>
    </location>
</feature>
<name>A0A0K0EQ59_STRER</name>
<evidence type="ECO:0000256" key="1">
    <source>
        <dbReference type="SAM" id="Phobius"/>
    </source>
</evidence>
<evidence type="ECO:0000313" key="2">
    <source>
        <dbReference type="Proteomes" id="UP000035681"/>
    </source>
</evidence>
<keyword evidence="1" id="KW-0472">Membrane</keyword>
<dbReference type="WBParaSite" id="SSTP_0001158800.1">
    <property type="protein sequence ID" value="SSTP_0001158800.1"/>
    <property type="gene ID" value="SSTP_0001158800"/>
</dbReference>
<organism evidence="3">
    <name type="scientific">Strongyloides stercoralis</name>
    <name type="common">Threadworm</name>
    <dbReference type="NCBI Taxonomy" id="6248"/>
    <lineage>
        <taxon>Eukaryota</taxon>
        <taxon>Metazoa</taxon>
        <taxon>Ecdysozoa</taxon>
        <taxon>Nematoda</taxon>
        <taxon>Chromadorea</taxon>
        <taxon>Rhabditida</taxon>
        <taxon>Tylenchina</taxon>
        <taxon>Panagrolaimomorpha</taxon>
        <taxon>Strongyloidoidea</taxon>
        <taxon>Strongyloididae</taxon>
        <taxon>Strongyloides</taxon>
    </lineage>
</organism>
<proteinExistence type="predicted"/>
<keyword evidence="1" id="KW-0812">Transmembrane</keyword>
<keyword evidence="1" id="KW-1133">Transmembrane helix</keyword>
<dbReference type="AlphaFoldDB" id="A0A0K0EQ59"/>
<sequence length="121" mass="14263">MNNFLRIIKRFSSSKPQQSVPKLKFGEAFRTHETKTGDVVHKWNYRSEYLRHKKLNNGHYFVWISFALLSVFGGIFFIITKTSVVENRKEELLMRESVRKELKLANEDRKKIGSLNSVQSE</sequence>
<evidence type="ECO:0000313" key="4">
    <source>
        <dbReference type="WBParaSite" id="TCONS_00000516.p1"/>
    </source>
</evidence>
<accession>A0A0K0EQ59</accession>
<dbReference type="WBParaSite" id="TCONS_00000516.p1">
    <property type="protein sequence ID" value="TCONS_00000516.p1"/>
    <property type="gene ID" value="XLOC_000520"/>
</dbReference>
<dbReference type="Proteomes" id="UP000035681">
    <property type="component" value="Unplaced"/>
</dbReference>